<organism evidence="1 2">
    <name type="scientific">Anopheles quadriannulatus</name>
    <name type="common">Mosquito</name>
    <dbReference type="NCBI Taxonomy" id="34691"/>
    <lineage>
        <taxon>Eukaryota</taxon>
        <taxon>Metazoa</taxon>
        <taxon>Ecdysozoa</taxon>
        <taxon>Arthropoda</taxon>
        <taxon>Hexapoda</taxon>
        <taxon>Insecta</taxon>
        <taxon>Pterygota</taxon>
        <taxon>Neoptera</taxon>
        <taxon>Endopterygota</taxon>
        <taxon>Diptera</taxon>
        <taxon>Nematocera</taxon>
        <taxon>Culicoidea</taxon>
        <taxon>Culicidae</taxon>
        <taxon>Anophelinae</taxon>
        <taxon>Anopheles</taxon>
    </lineage>
</organism>
<dbReference type="Proteomes" id="UP000076407">
    <property type="component" value="Unassembled WGS sequence"/>
</dbReference>
<dbReference type="EnsemblMetazoa" id="AQUA014511-RA">
    <property type="protein sequence ID" value="AQUA014511-PA"/>
    <property type="gene ID" value="AQUA014511"/>
</dbReference>
<keyword evidence="2" id="KW-1185">Reference proteome</keyword>
<proteinExistence type="predicted"/>
<name>A0A182XRN9_ANOQN</name>
<dbReference type="VEuPathDB" id="VectorBase:AQUA014511"/>
<sequence>MCVCAFGKCNHNVKRNRIPFGKGTSSERSIWNDAACRSHSNATPACSATN</sequence>
<accession>A0A182XRN9</accession>
<dbReference type="AlphaFoldDB" id="A0A182XRN9"/>
<evidence type="ECO:0000313" key="2">
    <source>
        <dbReference type="Proteomes" id="UP000076407"/>
    </source>
</evidence>
<reference evidence="1" key="1">
    <citation type="submission" date="2020-05" db="UniProtKB">
        <authorList>
            <consortium name="EnsemblMetazoa"/>
        </authorList>
    </citation>
    <scope>IDENTIFICATION</scope>
    <source>
        <strain evidence="1">SANGQUA</strain>
    </source>
</reference>
<protein>
    <submittedName>
        <fullName evidence="1">Uncharacterized protein</fullName>
    </submittedName>
</protein>
<evidence type="ECO:0000313" key="1">
    <source>
        <dbReference type="EnsemblMetazoa" id="AQUA014511-PA"/>
    </source>
</evidence>